<keyword evidence="2 4" id="KW-0808">Transferase</keyword>
<dbReference type="EC" id="2.7.-.-" evidence="4"/>
<accession>A0A163MCV3</accession>
<name>A0A163MCV3_ABSGL</name>
<dbReference type="GO" id="GO:0032958">
    <property type="term" value="P:inositol phosphate biosynthetic process"/>
    <property type="evidence" value="ECO:0007669"/>
    <property type="project" value="InterPro"/>
</dbReference>
<dbReference type="Pfam" id="PF03770">
    <property type="entry name" value="IPK"/>
    <property type="match status" value="1"/>
</dbReference>
<evidence type="ECO:0000256" key="3">
    <source>
        <dbReference type="ARBA" id="ARBA00022777"/>
    </source>
</evidence>
<dbReference type="GO" id="GO:0046854">
    <property type="term" value="P:phosphatidylinositol phosphate biosynthetic process"/>
    <property type="evidence" value="ECO:0007669"/>
    <property type="project" value="TreeGrafter"/>
</dbReference>
<dbReference type="OrthoDB" id="338650at2759"/>
<dbReference type="AlphaFoldDB" id="A0A163MCV3"/>
<proteinExistence type="inferred from homology"/>
<evidence type="ECO:0000256" key="4">
    <source>
        <dbReference type="RuleBase" id="RU363090"/>
    </source>
</evidence>
<dbReference type="STRING" id="4829.A0A163MCV3"/>
<dbReference type="InterPro" id="IPR005522">
    <property type="entry name" value="IPK"/>
</dbReference>
<dbReference type="PANTHER" id="PTHR12400">
    <property type="entry name" value="INOSITOL POLYPHOSPHATE KINASE"/>
    <property type="match status" value="1"/>
</dbReference>
<keyword evidence="6" id="KW-1185">Reference proteome</keyword>
<sequence>MASSQQLVKFENQVAGHDNILQLSTNDLMVLKPSTQQEREFYESCQQHEDFMEWIPECYGTLHAATDSEKQLLNDGQDVTTLQAEAITNNDSNAPTNLPADRDDILLYSSLFRKHTEWIHTALHYGHQARVQDIRRHSRRGETQQDDQKRSRNNYRILGAADIWDEDLLFFFACGTKTFDSIERHYTTYPKQYGRERTKDNFVNGLLSFFYPTYQLDDDIDTNSHIPRHCTRSRDNNDETLGPITMKSVTKKKIEWIVEHFVDTVTDIKAFIEQHHDLRLVGCSLLLVYEGDAAAAQRVWKRMLDEDRQQDIGKNDDDTGEESEQVEPKLCDIRLIDFGRSRWQPSNTEQDTSLLNALDNLVTMLDQVLEQSPSSSHDALLLAPL</sequence>
<gene>
    <name evidence="5" type="primary">ABSGL_09421.1 scaffold 11253</name>
</gene>
<comment type="similarity">
    <text evidence="1 4">Belongs to the inositol phosphokinase (IPK) family.</text>
</comment>
<dbReference type="EMBL" id="LT554210">
    <property type="protein sequence ID" value="SAM03579.1"/>
    <property type="molecule type" value="Genomic_DNA"/>
</dbReference>
<dbReference type="GO" id="GO:0005634">
    <property type="term" value="C:nucleus"/>
    <property type="evidence" value="ECO:0007669"/>
    <property type="project" value="TreeGrafter"/>
</dbReference>
<reference evidence="5" key="1">
    <citation type="submission" date="2016-04" db="EMBL/GenBank/DDBJ databases">
        <authorList>
            <person name="Evans L.H."/>
            <person name="Alamgir A."/>
            <person name="Owens N."/>
            <person name="Weber N.D."/>
            <person name="Virtaneva K."/>
            <person name="Barbian K."/>
            <person name="Babar A."/>
            <person name="Rosenke K."/>
        </authorList>
    </citation>
    <scope>NUCLEOTIDE SEQUENCE [LARGE SCALE GENOMIC DNA]</scope>
    <source>
        <strain evidence="5">CBS 101.48</strain>
    </source>
</reference>
<evidence type="ECO:0000313" key="5">
    <source>
        <dbReference type="EMBL" id="SAM03579.1"/>
    </source>
</evidence>
<dbReference type="GO" id="GO:0008440">
    <property type="term" value="F:inositol-1,4,5-trisphosphate 3-kinase activity"/>
    <property type="evidence" value="ECO:0007669"/>
    <property type="project" value="TreeGrafter"/>
</dbReference>
<evidence type="ECO:0000256" key="2">
    <source>
        <dbReference type="ARBA" id="ARBA00022679"/>
    </source>
</evidence>
<dbReference type="GO" id="GO:0005737">
    <property type="term" value="C:cytoplasm"/>
    <property type="evidence" value="ECO:0007669"/>
    <property type="project" value="TreeGrafter"/>
</dbReference>
<dbReference type="GO" id="GO:0000824">
    <property type="term" value="F:inositol-1,4,5,6-tetrakisphosphate 3-kinase activity"/>
    <property type="evidence" value="ECO:0007669"/>
    <property type="project" value="TreeGrafter"/>
</dbReference>
<protein>
    <recommendedName>
        <fullName evidence="4">Kinase</fullName>
        <ecNumber evidence="4">2.7.-.-</ecNumber>
    </recommendedName>
</protein>
<dbReference type="SUPFAM" id="SSF56104">
    <property type="entry name" value="SAICAR synthase-like"/>
    <property type="match status" value="1"/>
</dbReference>
<organism evidence="5">
    <name type="scientific">Absidia glauca</name>
    <name type="common">Pin mould</name>
    <dbReference type="NCBI Taxonomy" id="4829"/>
    <lineage>
        <taxon>Eukaryota</taxon>
        <taxon>Fungi</taxon>
        <taxon>Fungi incertae sedis</taxon>
        <taxon>Mucoromycota</taxon>
        <taxon>Mucoromycotina</taxon>
        <taxon>Mucoromycetes</taxon>
        <taxon>Mucorales</taxon>
        <taxon>Cunninghamellaceae</taxon>
        <taxon>Absidia</taxon>
    </lineage>
</organism>
<dbReference type="PANTHER" id="PTHR12400:SF103">
    <property type="entry name" value="INOSITOL POLYPHOSPHATE MULTIKINASE"/>
    <property type="match status" value="1"/>
</dbReference>
<keyword evidence="3 4" id="KW-0418">Kinase</keyword>
<evidence type="ECO:0000256" key="1">
    <source>
        <dbReference type="ARBA" id="ARBA00007374"/>
    </source>
</evidence>
<evidence type="ECO:0000313" key="6">
    <source>
        <dbReference type="Proteomes" id="UP000078561"/>
    </source>
</evidence>
<dbReference type="InterPro" id="IPR038286">
    <property type="entry name" value="IPK_sf"/>
</dbReference>
<dbReference type="Gene3D" id="3.30.470.160">
    <property type="entry name" value="Inositol polyphosphate kinase"/>
    <property type="match status" value="1"/>
</dbReference>
<dbReference type="Proteomes" id="UP000078561">
    <property type="component" value="Unassembled WGS sequence"/>
</dbReference>
<dbReference type="InParanoid" id="A0A163MCV3"/>